<reference evidence="1 2" key="1">
    <citation type="submission" date="2019-03" db="EMBL/GenBank/DDBJ databases">
        <title>San Antonio Military Medical Center submission to MRSN (WRAIR), pending publication.</title>
        <authorList>
            <person name="Blyth D.M."/>
            <person name="Mccarthy S.L."/>
            <person name="Schall S.E."/>
            <person name="Stam J.A."/>
            <person name="Ong A.C."/>
            <person name="Mcgann P.T."/>
        </authorList>
    </citation>
    <scope>NUCLEOTIDE SEQUENCE [LARGE SCALE GENOMIC DNA]</scope>
    <source>
        <strain evidence="1 2">MRSN571793</strain>
    </source>
</reference>
<protein>
    <submittedName>
        <fullName evidence="1">Uncharacterized protein</fullName>
    </submittedName>
</protein>
<evidence type="ECO:0000313" key="1">
    <source>
        <dbReference type="EMBL" id="TFD95526.1"/>
    </source>
</evidence>
<dbReference type="RefSeq" id="WP_134436577.1">
    <property type="nucleotide sequence ID" value="NZ_SOML01000007.1"/>
</dbReference>
<sequence>MKARFKNSTDVKNQIERIQSYTHHTGVSPRKFFRAVGRVSSIIRSRQNADPLNKDAFVQTNAYILSKSAICK</sequence>
<comment type="caution">
    <text evidence="1">The sequence shown here is derived from an EMBL/GenBank/DDBJ whole genome shotgun (WGS) entry which is preliminary data.</text>
</comment>
<dbReference type="Proteomes" id="UP000297861">
    <property type="component" value="Unassembled WGS sequence"/>
</dbReference>
<name>A0A4Y8L4V9_9BACT</name>
<gene>
    <name evidence="1" type="ORF">E2605_11815</name>
</gene>
<dbReference type="EMBL" id="SOML01000007">
    <property type="protein sequence ID" value="TFD95526.1"/>
    <property type="molecule type" value="Genomic_DNA"/>
</dbReference>
<dbReference type="AlphaFoldDB" id="A0A4Y8L4V9"/>
<dbReference type="OrthoDB" id="9949525at2"/>
<evidence type="ECO:0000313" key="2">
    <source>
        <dbReference type="Proteomes" id="UP000297861"/>
    </source>
</evidence>
<keyword evidence="2" id="KW-1185">Reference proteome</keyword>
<organism evidence="1 2">
    <name type="scientific">Dysgonomonas capnocytophagoides</name>
    <dbReference type="NCBI Taxonomy" id="45254"/>
    <lineage>
        <taxon>Bacteria</taxon>
        <taxon>Pseudomonadati</taxon>
        <taxon>Bacteroidota</taxon>
        <taxon>Bacteroidia</taxon>
        <taxon>Bacteroidales</taxon>
        <taxon>Dysgonomonadaceae</taxon>
        <taxon>Dysgonomonas</taxon>
    </lineage>
</organism>
<proteinExistence type="predicted"/>
<accession>A0A4Y8L4V9</accession>